<evidence type="ECO:0000313" key="2">
    <source>
        <dbReference type="Proteomes" id="UP000682782"/>
    </source>
</evidence>
<reference evidence="1" key="1">
    <citation type="submission" date="2021-01" db="EMBL/GenBank/DDBJ databases">
        <title>Complete genome sequence of Clostridiales bacterium R-7.</title>
        <authorList>
            <person name="Mahoney-Kurpe S.C."/>
            <person name="Palevich N."/>
            <person name="Koike S."/>
            <person name="Moon C.D."/>
            <person name="Attwood G.T."/>
        </authorList>
    </citation>
    <scope>NUCLEOTIDE SEQUENCE</scope>
    <source>
        <strain evidence="1">R-7</strain>
    </source>
</reference>
<sequence length="203" mass="22438">MKEGLRLAELGEIPFDEKEILRYAMLPSFAPAPEELPMKECLAAAKGAVQCRAVWCRYPLKRDGEELDLGFARTTSRGLKEHLEGCDEIILFACTAGAEMDRRIGRAKLQSPAKGLLMHAIGAQQVESGCDRLCRQLAEQFPDKQLTDRYSPGYGDLPLEMQKDVMTALDCGRTVGITLTDSLLMTPSKSVTAIIGMKERKSE</sequence>
<keyword evidence="2" id="KW-1185">Reference proteome</keyword>
<gene>
    <name evidence="1" type="ORF">JYE49_14085</name>
</gene>
<dbReference type="EMBL" id="CP068393">
    <property type="protein sequence ID" value="QUC66947.1"/>
    <property type="molecule type" value="Genomic_DNA"/>
</dbReference>
<dbReference type="Proteomes" id="UP000682782">
    <property type="component" value="Chromosome"/>
</dbReference>
<name>A0AC61MWJ7_9FIRM</name>
<accession>A0AC61MWJ7</accession>
<protein>
    <submittedName>
        <fullName evidence="1">Vitamin B12 dependent methionine synthase activation subunit</fullName>
    </submittedName>
</protein>
<proteinExistence type="predicted"/>
<organism evidence="1 2">
    <name type="scientific">Aristaeella hokkaidonensis</name>
    <dbReference type="NCBI Taxonomy" id="3046382"/>
    <lineage>
        <taxon>Bacteria</taxon>
        <taxon>Bacillati</taxon>
        <taxon>Bacillota</taxon>
        <taxon>Clostridia</taxon>
        <taxon>Eubacteriales</taxon>
        <taxon>Aristaeellaceae</taxon>
        <taxon>Aristaeella</taxon>
    </lineage>
</organism>
<evidence type="ECO:0000313" key="1">
    <source>
        <dbReference type="EMBL" id="QUC66947.1"/>
    </source>
</evidence>